<dbReference type="OrthoDB" id="405848at2759"/>
<dbReference type="Gene3D" id="1.10.287.20">
    <property type="entry name" value="Ubiquinol-cytochrome C reductase hinge domain"/>
    <property type="match status" value="1"/>
</dbReference>
<keyword evidence="5" id="KW-0999">Mitochondrion inner membrane</keyword>
<gene>
    <name evidence="10" type="ORF">FA09DRAFT_331954</name>
</gene>
<reference evidence="10 11" key="1">
    <citation type="journal article" date="2018" name="Mol. Biol. Evol.">
        <title>Broad Genomic Sampling Reveals a Smut Pathogenic Ancestry of the Fungal Clade Ustilaginomycotina.</title>
        <authorList>
            <person name="Kijpornyongpan T."/>
            <person name="Mondo S.J."/>
            <person name="Barry K."/>
            <person name="Sandor L."/>
            <person name="Lee J."/>
            <person name="Lipzen A."/>
            <person name="Pangilinan J."/>
            <person name="LaButti K."/>
            <person name="Hainaut M."/>
            <person name="Henrissat B."/>
            <person name="Grigoriev I.V."/>
            <person name="Spatafora J.W."/>
            <person name="Aime M.C."/>
        </authorList>
    </citation>
    <scope>NUCLEOTIDE SEQUENCE [LARGE SCALE GENOMIC DNA]</scope>
    <source>
        <strain evidence="10 11">MCA 4186</strain>
    </source>
</reference>
<accession>A0A316Z247</accession>
<feature type="non-terminal residue" evidence="10">
    <location>
        <position position="1"/>
    </location>
</feature>
<evidence type="ECO:0000313" key="10">
    <source>
        <dbReference type="EMBL" id="PWN95629.1"/>
    </source>
</evidence>
<evidence type="ECO:0000256" key="8">
    <source>
        <dbReference type="ARBA" id="ARBA00023136"/>
    </source>
</evidence>
<dbReference type="GO" id="GO:0005743">
    <property type="term" value="C:mitochondrial inner membrane"/>
    <property type="evidence" value="ECO:0007669"/>
    <property type="project" value="UniProtKB-SubCell"/>
</dbReference>
<keyword evidence="4" id="KW-0679">Respiratory chain</keyword>
<comment type="subcellular location">
    <subcellularLocation>
        <location evidence="1">Mitochondrion inner membrane</location>
        <topology evidence="1">Peripheral membrane protein</topology>
        <orientation evidence="1">Intermembrane side</orientation>
    </subcellularLocation>
</comment>
<comment type="similarity">
    <text evidence="2">Belongs to the UQCRH/QCR6 family.</text>
</comment>
<dbReference type="Pfam" id="PF02320">
    <property type="entry name" value="UCR_hinge"/>
    <property type="match status" value="1"/>
</dbReference>
<dbReference type="InterPro" id="IPR036811">
    <property type="entry name" value="Ubol_cytC_Rdtase_hinge_dom_sf"/>
</dbReference>
<proteinExistence type="inferred from homology"/>
<dbReference type="GO" id="GO:0006122">
    <property type="term" value="P:mitochondrial electron transport, ubiquinol to cytochrome c"/>
    <property type="evidence" value="ECO:0007669"/>
    <property type="project" value="InterPro"/>
</dbReference>
<feature type="domain" description="Ubiquinol-cytochrome C reductase hinge" evidence="9">
    <location>
        <begin position="3"/>
        <end position="63"/>
    </location>
</feature>
<organism evidence="10 11">
    <name type="scientific">Tilletiopsis washingtonensis</name>
    <dbReference type="NCBI Taxonomy" id="58919"/>
    <lineage>
        <taxon>Eukaryota</taxon>
        <taxon>Fungi</taxon>
        <taxon>Dikarya</taxon>
        <taxon>Basidiomycota</taxon>
        <taxon>Ustilaginomycotina</taxon>
        <taxon>Exobasidiomycetes</taxon>
        <taxon>Entylomatales</taxon>
        <taxon>Entylomatales incertae sedis</taxon>
        <taxon>Tilletiopsis</taxon>
    </lineage>
</organism>
<protein>
    <submittedName>
        <fullName evidence="10">Non-heme 11 kDa protein of cytochrome bc1 complex</fullName>
    </submittedName>
</protein>
<name>A0A316Z247_9BASI</name>
<evidence type="ECO:0000256" key="4">
    <source>
        <dbReference type="ARBA" id="ARBA00022660"/>
    </source>
</evidence>
<dbReference type="GeneID" id="37270794"/>
<evidence type="ECO:0000256" key="6">
    <source>
        <dbReference type="ARBA" id="ARBA00022982"/>
    </source>
</evidence>
<evidence type="ECO:0000256" key="1">
    <source>
        <dbReference type="ARBA" id="ARBA00004137"/>
    </source>
</evidence>
<evidence type="ECO:0000256" key="7">
    <source>
        <dbReference type="ARBA" id="ARBA00023128"/>
    </source>
</evidence>
<dbReference type="PANTHER" id="PTHR15336">
    <property type="entry name" value="UBIQUINOL-CYTOCHROME C REDUCTASE COMPLEX 7.8 KDA PROTEIN"/>
    <property type="match status" value="1"/>
</dbReference>
<dbReference type="STRING" id="58919.A0A316Z247"/>
<evidence type="ECO:0000256" key="5">
    <source>
        <dbReference type="ARBA" id="ARBA00022792"/>
    </source>
</evidence>
<dbReference type="InterPro" id="IPR003422">
    <property type="entry name" value="Cyt_b-c1_6"/>
</dbReference>
<dbReference type="Proteomes" id="UP000245946">
    <property type="component" value="Unassembled WGS sequence"/>
</dbReference>
<keyword evidence="11" id="KW-1185">Reference proteome</keyword>
<dbReference type="AlphaFoldDB" id="A0A316Z247"/>
<dbReference type="InterPro" id="IPR023184">
    <property type="entry name" value="Ubol_cytC_Rdtase_hinge_dom"/>
</dbReference>
<evidence type="ECO:0000256" key="3">
    <source>
        <dbReference type="ARBA" id="ARBA00022448"/>
    </source>
</evidence>
<keyword evidence="6" id="KW-0249">Electron transport</keyword>
<sequence length="64" mass="7241">AYPAIYEECENSKKCSAAKHHFDDCQTRVTEGKGFKDENCVEEFFHLAHCASECAAPRLFSKLV</sequence>
<dbReference type="PANTHER" id="PTHR15336:SF0">
    <property type="entry name" value="CYTOCHROME B-C1 COMPLEX SUBUNIT 6, MITOCHONDRIAL"/>
    <property type="match status" value="1"/>
</dbReference>
<dbReference type="SUPFAM" id="SSF81531">
    <property type="entry name" value="Non-heme 11 kDa protein of cytochrome bc1 complex (Ubiquinol-cytochrome c reductase)"/>
    <property type="match status" value="1"/>
</dbReference>
<keyword evidence="7" id="KW-0496">Mitochondrion</keyword>
<keyword evidence="8" id="KW-0472">Membrane</keyword>
<evidence type="ECO:0000259" key="9">
    <source>
        <dbReference type="Pfam" id="PF02320"/>
    </source>
</evidence>
<keyword evidence="3" id="KW-0813">Transport</keyword>
<dbReference type="RefSeq" id="XP_025595908.1">
    <property type="nucleotide sequence ID" value="XM_025743250.1"/>
</dbReference>
<dbReference type="EMBL" id="KZ819303">
    <property type="protein sequence ID" value="PWN95629.1"/>
    <property type="molecule type" value="Genomic_DNA"/>
</dbReference>
<evidence type="ECO:0000256" key="2">
    <source>
        <dbReference type="ARBA" id="ARBA00006498"/>
    </source>
</evidence>
<evidence type="ECO:0000313" key="11">
    <source>
        <dbReference type="Proteomes" id="UP000245946"/>
    </source>
</evidence>